<protein>
    <recommendedName>
        <fullName evidence="1">Hexosyltransferase</fullName>
        <ecNumber evidence="1">2.4.1.-</ecNumber>
    </recommendedName>
</protein>
<accession>A0ABM1EN74</accession>
<dbReference type="InterPro" id="IPR008428">
    <property type="entry name" value="Chond_GalNAc"/>
</dbReference>
<comment type="similarity">
    <text evidence="1">Belongs to the chondroitin N-acetylgalactosaminyltransferase family.</text>
</comment>
<keyword evidence="1" id="KW-0808">Transferase</keyword>
<keyword evidence="1" id="KW-0735">Signal-anchor</keyword>
<dbReference type="EC" id="2.4.1.-" evidence="1"/>
<keyword evidence="2" id="KW-1185">Reference proteome</keyword>
<reference evidence="3" key="1">
    <citation type="submission" date="2025-08" db="UniProtKB">
        <authorList>
            <consortium name="RefSeq"/>
        </authorList>
    </citation>
    <scope>IDENTIFICATION</scope>
</reference>
<dbReference type="RefSeq" id="XP_014673645.1">
    <property type="nucleotide sequence ID" value="XM_014818159.1"/>
</dbReference>
<evidence type="ECO:0000256" key="1">
    <source>
        <dbReference type="RuleBase" id="RU364016"/>
    </source>
</evidence>
<gene>
    <name evidence="3" type="primary">LOC106813915</name>
</gene>
<keyword evidence="1" id="KW-0333">Golgi apparatus</keyword>
<keyword evidence="1" id="KW-0812">Transmembrane</keyword>
<evidence type="ECO:0000313" key="2">
    <source>
        <dbReference type="Proteomes" id="UP000695022"/>
    </source>
</evidence>
<sequence>MRHQLPTHIQLFWLKHCDQVLKDADAYTDPALQRLENMKRIKRRLLHAIQIFNQLVTAKHLLRDFLRILVGFCLGFLCHRLLSPTTGFGHARTSRGEEWGRDGNRRSDGSWQYAPAAIMECPPCPISCSNDAALAVEQLQLTRYRPRTRFEVIAYNYVDAAGQLYGNYDDEPRIGAPGHQRRALRRLLSHAEQLLQHRHGPACRLGSLLAGYHRYEPGEFAEYVLDVVVKNAVNGSQFVDRLELFTPLGGIIARQGALTPSSETIYFVLPATTSALPRLRAFLRRYGDEFLARGENVHLLVVVTTDDGGRGGVNEVKAMLKSLWREQSTTYVRVIELDGPFSR</sequence>
<name>A0ABM1EN74_PRICU</name>
<evidence type="ECO:0000313" key="3">
    <source>
        <dbReference type="RefSeq" id="XP_014673645.1"/>
    </source>
</evidence>
<dbReference type="Proteomes" id="UP000695022">
    <property type="component" value="Unplaced"/>
</dbReference>
<dbReference type="Pfam" id="PF05679">
    <property type="entry name" value="CHGN"/>
    <property type="match status" value="1"/>
</dbReference>
<dbReference type="GeneID" id="106813915"/>
<organism evidence="2 3">
    <name type="scientific">Priapulus caudatus</name>
    <name type="common">Priapulid worm</name>
    <dbReference type="NCBI Taxonomy" id="37621"/>
    <lineage>
        <taxon>Eukaryota</taxon>
        <taxon>Metazoa</taxon>
        <taxon>Ecdysozoa</taxon>
        <taxon>Scalidophora</taxon>
        <taxon>Priapulida</taxon>
        <taxon>Priapulimorpha</taxon>
        <taxon>Priapulimorphida</taxon>
        <taxon>Priapulidae</taxon>
        <taxon>Priapulus</taxon>
    </lineage>
</organism>
<comment type="subcellular location">
    <subcellularLocation>
        <location evidence="1">Golgi apparatus</location>
        <location evidence="1">Golgi stack membrane</location>
        <topology evidence="1">Single-pass type II membrane protein</topology>
    </subcellularLocation>
</comment>
<proteinExistence type="inferred from homology"/>